<accession>A0A8S1KUQ6</accession>
<evidence type="ECO:0000313" key="3">
    <source>
        <dbReference type="Proteomes" id="UP000688137"/>
    </source>
</evidence>
<feature type="transmembrane region" description="Helical" evidence="1">
    <location>
        <begin position="186"/>
        <end position="205"/>
    </location>
</feature>
<keyword evidence="1" id="KW-1133">Transmembrane helix</keyword>
<feature type="transmembrane region" description="Helical" evidence="1">
    <location>
        <begin position="79"/>
        <end position="104"/>
    </location>
</feature>
<evidence type="ECO:0000313" key="2">
    <source>
        <dbReference type="EMBL" id="CAD8059129.1"/>
    </source>
</evidence>
<sequence length="258" mass="29892">MENNQEPEPPSHFQIWLTFIEMVAVLVCLANNMDKLHSMKNKNLKFWFLVSMNASSAFRGISLLLIMEQPQGIWLDFLYTAPILFWIQSYIIFIGHLAICISVLANKDTNIIQYSIYYSPVCLVLSYVYFLLKDGFLERVLILQFLLYAALIIGCLYFSNKLFSDLEDDDWIVPFLTQVNKLIQTISISLALRLLIFFLIFANYVQLNIDLILIEVFIGELVPYYALTFFKIPPPRHDNDSRAGTQLELQNLEGPLLK</sequence>
<dbReference type="EMBL" id="CAJJDM010000027">
    <property type="protein sequence ID" value="CAD8059129.1"/>
    <property type="molecule type" value="Genomic_DNA"/>
</dbReference>
<organism evidence="2 3">
    <name type="scientific">Paramecium primaurelia</name>
    <dbReference type="NCBI Taxonomy" id="5886"/>
    <lineage>
        <taxon>Eukaryota</taxon>
        <taxon>Sar</taxon>
        <taxon>Alveolata</taxon>
        <taxon>Ciliophora</taxon>
        <taxon>Intramacronucleata</taxon>
        <taxon>Oligohymenophorea</taxon>
        <taxon>Peniculida</taxon>
        <taxon>Parameciidae</taxon>
        <taxon>Paramecium</taxon>
    </lineage>
</organism>
<dbReference type="AlphaFoldDB" id="A0A8S1KUQ6"/>
<reference evidence="2" key="1">
    <citation type="submission" date="2021-01" db="EMBL/GenBank/DDBJ databases">
        <authorList>
            <consortium name="Genoscope - CEA"/>
            <person name="William W."/>
        </authorList>
    </citation>
    <scope>NUCLEOTIDE SEQUENCE</scope>
</reference>
<comment type="caution">
    <text evidence="2">The sequence shown here is derived from an EMBL/GenBank/DDBJ whole genome shotgun (WGS) entry which is preliminary data.</text>
</comment>
<keyword evidence="3" id="KW-1185">Reference proteome</keyword>
<keyword evidence="1" id="KW-0812">Transmembrane</keyword>
<protein>
    <submittedName>
        <fullName evidence="2">Uncharacterized protein</fullName>
    </submittedName>
</protein>
<evidence type="ECO:0000256" key="1">
    <source>
        <dbReference type="SAM" id="Phobius"/>
    </source>
</evidence>
<feature type="transmembrane region" description="Helical" evidence="1">
    <location>
        <begin position="136"/>
        <end position="158"/>
    </location>
</feature>
<dbReference type="Proteomes" id="UP000688137">
    <property type="component" value="Unassembled WGS sequence"/>
</dbReference>
<gene>
    <name evidence="2" type="ORF">PPRIM_AZ9-3.1.T0280246</name>
</gene>
<feature type="transmembrane region" description="Helical" evidence="1">
    <location>
        <begin position="44"/>
        <end position="67"/>
    </location>
</feature>
<feature type="transmembrane region" description="Helical" evidence="1">
    <location>
        <begin position="211"/>
        <end position="232"/>
    </location>
</feature>
<feature type="transmembrane region" description="Helical" evidence="1">
    <location>
        <begin position="111"/>
        <end position="130"/>
    </location>
</feature>
<feature type="transmembrane region" description="Helical" evidence="1">
    <location>
        <begin position="13"/>
        <end position="32"/>
    </location>
</feature>
<name>A0A8S1KUQ6_PARPR</name>
<keyword evidence="1" id="KW-0472">Membrane</keyword>
<proteinExistence type="predicted"/>